<evidence type="ECO:0000313" key="1">
    <source>
        <dbReference type="EMBL" id="OKO94560.1"/>
    </source>
</evidence>
<evidence type="ECO:0000313" key="2">
    <source>
        <dbReference type="Proteomes" id="UP000186955"/>
    </source>
</evidence>
<dbReference type="Proteomes" id="UP000186955">
    <property type="component" value="Unassembled WGS sequence"/>
</dbReference>
<keyword evidence="2" id="KW-1185">Reference proteome</keyword>
<proteinExistence type="predicted"/>
<reference evidence="1 2" key="1">
    <citation type="submission" date="2016-10" db="EMBL/GenBank/DDBJ databases">
        <title>Genome sequence of the ascomycete fungus Penicillium subrubescens.</title>
        <authorList>
            <person name="De Vries R.P."/>
            <person name="Peng M."/>
            <person name="Dilokpimol A."/>
            <person name="Hilden K."/>
            <person name="Makela M.R."/>
            <person name="Grigoriev I."/>
            <person name="Riley R."/>
            <person name="Granchi Z."/>
        </authorList>
    </citation>
    <scope>NUCLEOTIDE SEQUENCE [LARGE SCALE GENOMIC DNA]</scope>
    <source>
        <strain evidence="1 2">CBS 132785</strain>
    </source>
</reference>
<gene>
    <name evidence="1" type="ORF">PENSUB_11827</name>
</gene>
<sequence>MRRSFKKLKKQKFLSLEASTRSVGSSSPFIADSLDEVVKAHRAPLIRSLEHIQEQLLHIIALGNPSLKRYNFLSAILSQIRAMESGWSIQPAIYGTVKQSLKKCYSLLHASHAASTPQDSVQSLTMGTDNPLNPDLDALGPALGLEIPSLFFFPGIMDTLNIDVSNQCQA</sequence>
<name>A0A1Q5T2T2_9EURO</name>
<dbReference type="AlphaFoldDB" id="A0A1Q5T2T2"/>
<comment type="caution">
    <text evidence="1">The sequence shown here is derived from an EMBL/GenBank/DDBJ whole genome shotgun (WGS) entry which is preliminary data.</text>
</comment>
<protein>
    <submittedName>
        <fullName evidence="1">Uncharacterized protein</fullName>
    </submittedName>
</protein>
<organism evidence="1 2">
    <name type="scientific">Penicillium subrubescens</name>
    <dbReference type="NCBI Taxonomy" id="1316194"/>
    <lineage>
        <taxon>Eukaryota</taxon>
        <taxon>Fungi</taxon>
        <taxon>Dikarya</taxon>
        <taxon>Ascomycota</taxon>
        <taxon>Pezizomycotina</taxon>
        <taxon>Eurotiomycetes</taxon>
        <taxon>Eurotiomycetidae</taxon>
        <taxon>Eurotiales</taxon>
        <taxon>Aspergillaceae</taxon>
        <taxon>Penicillium</taxon>
    </lineage>
</organism>
<dbReference type="EMBL" id="MNBE01000719">
    <property type="protein sequence ID" value="OKO94560.1"/>
    <property type="molecule type" value="Genomic_DNA"/>
</dbReference>
<accession>A0A1Q5T2T2</accession>